<proteinExistence type="predicted"/>
<organism evidence="4 5">
    <name type="scientific">Candidatus Thiopontia autotrophica</name>
    <dbReference type="NCBI Taxonomy" id="2841688"/>
    <lineage>
        <taxon>Bacteria</taxon>
        <taxon>Pseudomonadati</taxon>
        <taxon>Pseudomonadota</taxon>
        <taxon>Gammaproteobacteria</taxon>
        <taxon>Candidatus Thiopontia</taxon>
    </lineage>
</organism>
<dbReference type="GO" id="GO:0043022">
    <property type="term" value="F:ribosome binding"/>
    <property type="evidence" value="ECO:0007669"/>
    <property type="project" value="InterPro"/>
</dbReference>
<evidence type="ECO:0000313" key="4">
    <source>
        <dbReference type="EMBL" id="MBC8519308.1"/>
    </source>
</evidence>
<feature type="compositionally biased region" description="Basic and acidic residues" evidence="1">
    <location>
        <begin position="119"/>
        <end position="132"/>
    </location>
</feature>
<reference evidence="4 5" key="1">
    <citation type="submission" date="2020-08" db="EMBL/GenBank/DDBJ databases">
        <title>Bridging the membrane lipid divide: bacteria of the FCB group superphylum have the potential to synthesize archaeal ether lipids.</title>
        <authorList>
            <person name="Villanueva L."/>
            <person name="Von Meijenfeldt F.A.B."/>
            <person name="Westbye A.B."/>
            <person name="Yadav S."/>
            <person name="Hopmans E.C."/>
            <person name="Dutilh B.E."/>
            <person name="Sinninghe Damste J.S."/>
        </authorList>
    </citation>
    <scope>NUCLEOTIDE SEQUENCE [LARGE SCALE GENOMIC DNA]</scope>
    <source>
        <strain evidence="4">NIOZ-UU100</strain>
    </source>
</reference>
<evidence type="ECO:0000256" key="2">
    <source>
        <dbReference type="SAM" id="Phobius"/>
    </source>
</evidence>
<keyword evidence="2" id="KW-1133">Transmembrane helix</keyword>
<evidence type="ECO:0000313" key="5">
    <source>
        <dbReference type="Proteomes" id="UP000654401"/>
    </source>
</evidence>
<dbReference type="InterPro" id="IPR033122">
    <property type="entry name" value="LETM1-like_RBD"/>
</dbReference>
<dbReference type="Proteomes" id="UP000654401">
    <property type="component" value="Unassembled WGS sequence"/>
</dbReference>
<feature type="domain" description="Letm1 RBD" evidence="3">
    <location>
        <begin position="64"/>
        <end position="125"/>
    </location>
</feature>
<keyword evidence="2" id="KW-0472">Membrane</keyword>
<comment type="caution">
    <text evidence="4">The sequence shown here is derived from an EMBL/GenBank/DDBJ whole genome shotgun (WGS) entry which is preliminary data.</text>
</comment>
<dbReference type="Pfam" id="PF07766">
    <property type="entry name" value="LETM1_RBD"/>
    <property type="match status" value="1"/>
</dbReference>
<evidence type="ECO:0000256" key="1">
    <source>
        <dbReference type="SAM" id="MobiDB-lite"/>
    </source>
</evidence>
<dbReference type="EMBL" id="JACNFK010000020">
    <property type="protein sequence ID" value="MBC8519308.1"/>
    <property type="molecule type" value="Genomic_DNA"/>
</dbReference>
<dbReference type="AlphaFoldDB" id="A0A8J6NYT9"/>
<gene>
    <name evidence="4" type="ORF">H8D24_02740</name>
</gene>
<accession>A0A8J6NYT9</accession>
<feature type="region of interest" description="Disordered" evidence="1">
    <location>
        <begin position="112"/>
        <end position="132"/>
    </location>
</feature>
<evidence type="ECO:0000259" key="3">
    <source>
        <dbReference type="Pfam" id="PF07766"/>
    </source>
</evidence>
<sequence length="132" mass="14921">MLSEIKIVTRTREILRITTDKVSDPELIGRVFRDISLKTWMEIQQTGVMLTTLRKISLGQDTTAEERQEALEQAKDLARTVPAFGIFMLPGGALLLPLVAKVVPWRMLPSSFESESDVEQNKDKDKGEDKSF</sequence>
<feature type="transmembrane region" description="Helical" evidence="2">
    <location>
        <begin position="81"/>
        <end position="100"/>
    </location>
</feature>
<keyword evidence="2" id="KW-0812">Transmembrane</keyword>
<protein>
    <recommendedName>
        <fullName evidence="3">Letm1 RBD domain-containing protein</fullName>
    </recommendedName>
</protein>
<name>A0A8J6NYT9_9GAMM</name>